<comment type="caution">
    <text evidence="11">The sequence shown here is derived from an EMBL/GenBank/DDBJ whole genome shotgun (WGS) entry which is preliminary data.</text>
</comment>
<keyword evidence="4 9" id="KW-0812">Transmembrane</keyword>
<evidence type="ECO:0000256" key="9">
    <source>
        <dbReference type="RuleBase" id="RU363060"/>
    </source>
</evidence>
<evidence type="ECO:0000259" key="10">
    <source>
        <dbReference type="Pfam" id="PF00137"/>
    </source>
</evidence>
<dbReference type="InterPro" id="IPR035921">
    <property type="entry name" value="F/V-ATP_Csub_sf"/>
</dbReference>
<dbReference type="PANTHER" id="PTHR10263">
    <property type="entry name" value="V-TYPE PROTON ATPASE PROTEOLIPID SUBUNIT"/>
    <property type="match status" value="1"/>
</dbReference>
<evidence type="ECO:0000313" key="11">
    <source>
        <dbReference type="EMBL" id="KFG30939.1"/>
    </source>
</evidence>
<gene>
    <name evidence="11" type="ORF">TGP89_291310</name>
</gene>
<dbReference type="EMBL" id="AEYI02002009">
    <property type="protein sequence ID" value="KFG30939.1"/>
    <property type="molecule type" value="Genomic_DNA"/>
</dbReference>
<evidence type="ECO:0000256" key="6">
    <source>
        <dbReference type="ARBA" id="ARBA00022989"/>
    </source>
</evidence>
<feature type="transmembrane region" description="Helical" evidence="9">
    <location>
        <begin position="164"/>
        <end position="188"/>
    </location>
</feature>
<keyword evidence="3 9" id="KW-0813">Transport</keyword>
<protein>
    <submittedName>
        <fullName evidence="11">Putative V-ATPase subunit c' proteolipid</fullName>
    </submittedName>
</protein>
<dbReference type="Pfam" id="PF00137">
    <property type="entry name" value="ATP-synt_C"/>
    <property type="match status" value="2"/>
</dbReference>
<dbReference type="Gene3D" id="1.20.120.610">
    <property type="entry name" value="lithium bound rotor ring of v- atpase"/>
    <property type="match status" value="1"/>
</dbReference>
<evidence type="ECO:0000256" key="7">
    <source>
        <dbReference type="ARBA" id="ARBA00023065"/>
    </source>
</evidence>
<sequence>MEVPVLSGVQPVAAIPQSRYNSWADLIVDIGPMNAVAYGLAFSLGFSVVGAAWGIFICGSSICGAAVRAPRIRSKNLVSVIFCEAVAIYGVIIAIIISGQLDNAPANFSPIGGKLTDWQNQAIVAGWALFCCGLTVGLSNLFCGISVGVSGSGAALGDAQRPELFVKMLVVEIFASALGLFGVIVGILQSNKGKFDKVEAASAVM</sequence>
<evidence type="ECO:0000313" key="12">
    <source>
        <dbReference type="Proteomes" id="UP000028828"/>
    </source>
</evidence>
<dbReference type="VEuPathDB" id="ToxoDB:TGP89_291310"/>
<feature type="transmembrane region" description="Helical" evidence="9">
    <location>
        <begin position="35"/>
        <end position="56"/>
    </location>
</feature>
<evidence type="ECO:0000256" key="8">
    <source>
        <dbReference type="ARBA" id="ARBA00023136"/>
    </source>
</evidence>
<proteinExistence type="inferred from homology"/>
<dbReference type="GO" id="GO:0033179">
    <property type="term" value="C:proton-transporting V-type ATPase, V0 domain"/>
    <property type="evidence" value="ECO:0007669"/>
    <property type="project" value="InterPro"/>
</dbReference>
<evidence type="ECO:0000256" key="4">
    <source>
        <dbReference type="ARBA" id="ARBA00022692"/>
    </source>
</evidence>
<dbReference type="Proteomes" id="UP000028828">
    <property type="component" value="Unassembled WGS sequence"/>
</dbReference>
<dbReference type="AlphaFoldDB" id="A0A086JFM1"/>
<dbReference type="PRINTS" id="PR00122">
    <property type="entry name" value="VACATPASE"/>
</dbReference>
<keyword evidence="7 9" id="KW-0406">Ion transport</keyword>
<keyword evidence="6 9" id="KW-1133">Transmembrane helix</keyword>
<dbReference type="FunFam" id="1.20.120.610:FF:000002">
    <property type="entry name" value="V-type proton ATPase proteolipid subunit"/>
    <property type="match status" value="1"/>
</dbReference>
<keyword evidence="5" id="KW-0375">Hydrogen ion transport</keyword>
<organism evidence="11 12">
    <name type="scientific">Toxoplasma gondii p89</name>
    <dbReference type="NCBI Taxonomy" id="943119"/>
    <lineage>
        <taxon>Eukaryota</taxon>
        <taxon>Sar</taxon>
        <taxon>Alveolata</taxon>
        <taxon>Apicomplexa</taxon>
        <taxon>Conoidasida</taxon>
        <taxon>Coccidia</taxon>
        <taxon>Eucoccidiorida</taxon>
        <taxon>Eimeriorina</taxon>
        <taxon>Sarcocystidae</taxon>
        <taxon>Toxoplasma</taxon>
    </lineage>
</organism>
<reference evidence="11 12" key="1">
    <citation type="submission" date="2014-03" db="EMBL/GenBank/DDBJ databases">
        <authorList>
            <person name="Sibley D."/>
            <person name="Venepally P."/>
            <person name="Karamycheva S."/>
            <person name="Hadjithomas M."/>
            <person name="Khan A."/>
            <person name="Brunk B."/>
            <person name="Roos D."/>
            <person name="Caler E."/>
            <person name="Lorenzi H."/>
        </authorList>
    </citation>
    <scope>NUCLEOTIDE SEQUENCE [LARGE SCALE GENOMIC DNA]</scope>
    <source>
        <strain evidence="12">p89</strain>
    </source>
</reference>
<keyword evidence="8 9" id="KW-0472">Membrane</keyword>
<comment type="subcellular location">
    <subcellularLocation>
        <location evidence="1">Membrane</location>
        <topology evidence="1">Multi-pass membrane protein</topology>
    </subcellularLocation>
</comment>
<dbReference type="GO" id="GO:0046961">
    <property type="term" value="F:proton-transporting ATPase activity, rotational mechanism"/>
    <property type="evidence" value="ECO:0007669"/>
    <property type="project" value="InterPro"/>
</dbReference>
<dbReference type="InterPro" id="IPR000245">
    <property type="entry name" value="ATPase_proteolipid_csu"/>
</dbReference>
<feature type="domain" description="V-ATPase proteolipid subunit C-like" evidence="10">
    <location>
        <begin position="39"/>
        <end position="97"/>
    </location>
</feature>
<evidence type="ECO:0000256" key="3">
    <source>
        <dbReference type="ARBA" id="ARBA00022448"/>
    </source>
</evidence>
<comment type="similarity">
    <text evidence="2 9">Belongs to the V-ATPase proteolipid subunit family.</text>
</comment>
<dbReference type="SUPFAM" id="SSF81333">
    <property type="entry name" value="F1F0 ATP synthase subunit C"/>
    <property type="match status" value="2"/>
</dbReference>
<feature type="domain" description="V-ATPase proteolipid subunit C-like" evidence="10">
    <location>
        <begin position="130"/>
        <end position="188"/>
    </location>
</feature>
<dbReference type="OrthoDB" id="10264021at2759"/>
<evidence type="ECO:0000256" key="5">
    <source>
        <dbReference type="ARBA" id="ARBA00022781"/>
    </source>
</evidence>
<evidence type="ECO:0000256" key="2">
    <source>
        <dbReference type="ARBA" id="ARBA00007296"/>
    </source>
</evidence>
<dbReference type="CDD" id="cd18178">
    <property type="entry name" value="ATP-synt_Vo_c_ATP6F_rpt2"/>
    <property type="match status" value="1"/>
</dbReference>
<feature type="transmembrane region" description="Helical" evidence="9">
    <location>
        <begin position="121"/>
        <end position="143"/>
    </location>
</feature>
<accession>A0A086JFM1</accession>
<name>A0A086JFM1_TOXGO</name>
<dbReference type="InterPro" id="IPR002379">
    <property type="entry name" value="ATPase_proteolipid_c-like_dom"/>
</dbReference>
<evidence type="ECO:0000256" key="1">
    <source>
        <dbReference type="ARBA" id="ARBA00004141"/>
    </source>
</evidence>
<feature type="transmembrane region" description="Helical" evidence="9">
    <location>
        <begin position="77"/>
        <end position="101"/>
    </location>
</feature>
<dbReference type="CDD" id="cd18177">
    <property type="entry name" value="ATP-synt_Vo_c_ATP6F_rpt1"/>
    <property type="match status" value="1"/>
</dbReference>